<evidence type="ECO:0000256" key="2">
    <source>
        <dbReference type="ARBA" id="ARBA00009265"/>
    </source>
</evidence>
<feature type="compositionally biased region" description="Basic and acidic residues" evidence="4">
    <location>
        <begin position="42"/>
        <end position="53"/>
    </location>
</feature>
<evidence type="ECO:0000313" key="5">
    <source>
        <dbReference type="Proteomes" id="UP000046393"/>
    </source>
</evidence>
<feature type="compositionally biased region" description="Basic residues" evidence="4">
    <location>
        <begin position="89"/>
        <end position="100"/>
    </location>
</feature>
<keyword evidence="5" id="KW-1185">Reference proteome</keyword>
<dbReference type="Pfam" id="PF08424">
    <property type="entry name" value="NRDE-2"/>
    <property type="match status" value="1"/>
</dbReference>
<dbReference type="PANTHER" id="PTHR13471">
    <property type="entry name" value="TETRATRICOPEPTIDE-LIKE HELICAL"/>
    <property type="match status" value="1"/>
</dbReference>
<accession>A0A158R5N0</accession>
<feature type="region of interest" description="Disordered" evidence="4">
    <location>
        <begin position="1"/>
        <end position="62"/>
    </location>
</feature>
<protein>
    <submittedName>
        <fullName evidence="6">Golgi to ER traffic-protein</fullName>
    </submittedName>
</protein>
<feature type="compositionally biased region" description="Polar residues" evidence="4">
    <location>
        <begin position="24"/>
        <end position="41"/>
    </location>
</feature>
<dbReference type="GO" id="GO:0031048">
    <property type="term" value="P:regulatory ncRNA-mediated heterochromatin formation"/>
    <property type="evidence" value="ECO:0007669"/>
    <property type="project" value="TreeGrafter"/>
</dbReference>
<comment type="similarity">
    <text evidence="2">Belongs to the NRDE2 family.</text>
</comment>
<dbReference type="STRING" id="451379.A0A158R5N0"/>
<dbReference type="GO" id="GO:0071013">
    <property type="term" value="C:catalytic step 2 spliceosome"/>
    <property type="evidence" value="ECO:0007669"/>
    <property type="project" value="TreeGrafter"/>
</dbReference>
<reference evidence="6" key="1">
    <citation type="submission" date="2016-04" db="UniProtKB">
        <authorList>
            <consortium name="WormBaseParasite"/>
        </authorList>
    </citation>
    <scope>IDENTIFICATION</scope>
</reference>
<evidence type="ECO:0000256" key="4">
    <source>
        <dbReference type="SAM" id="MobiDB-lite"/>
    </source>
</evidence>
<sequence length="1062" mass="123977">MFPAYGNDDLLKKVQRDDRDNEAPSCSYSSFKTVNTSSITMEKSRENVEPQRSERKRKKHHKLLKQKAFEMDFVDDSEGIDVDSENMHKSKKKHKKRKEERRKSSSEYSESKEDTKEFPSTSQILAQNIKWTFLTPNWSPNVPSSFVVNDCNKVSANLFYDYLQRKEVPVYHTLLNQLFGGSDELNQVMFPASVKSKKQKRYFSDKVFNAWNENPEKCETLGNNISFSGYTTLDSLRSETKHEDDKLNGVTRLNKISEIEAKPEIRSMLYNKRLKSESHDIDLWMRFVAVQDEIYLEKCGVEDNKKNESKKNCLTDKALLERKIDILDKASRLCFQFFPSYHLMAVQKNPQSVKLKLERLKIGCYLWDDQKLEQEIRNIQFYHVNDPEMWTGVFDLMESDIRRFSFNKMIKSMQRAIEQLSAIMKGSIVTHPALPGTEMYLVSVMIRMIRLMFDSGYSERAVGCAQAFCEYNICCPPNFPNDSSKQKLEAFQTFWNSGVARIGDYGAKGWARSIDDLNTGRIATDRDEIDKSDRCREKEEFVYANSLDANGKKRSLSELWNYTEALRQRKLWRPVRDRAVELDDNDRYVSIHDVNPMLVTLSADAVLTFLFDVLNLFGASIYGQEDISTDNIFIAFGNFPLHLFKRYEGFDDFIGRFMKVAAFYLPDNAARLRSSVLLTKYQLMLNAENVSQENMLKVIRSEGKVLISDDPNNKSVWATFAEQLMKFDNKEYSRKIALSWLKEKNIWSSEISERITLLRLVVVFLLISDRKRWSNVLEKLFIDGVVADKVDEVCNNAGVIAEKRYNHLLVEAIERNFVSWEGSEVDLLATLILLYNARASDGNTSLKKMRFIYDNILRNVHVQKLPVFMKHYVGLLHEHLNTYKNTPPKLLYTELQHLIKVFPRNIGFLKDLIDTSCLGRRVYDIQNLLNEPTNDSVTEIYRGIGLVYFELNRYRLQTICFEAQYHNVEKLCHTLQSVSQRLGNRYDLFWRLLLFIRSEREELERCRETFYLSQSVCPWSKALILDYAKVDPEQYTTLLSLMEEKCLRIHCQKEEVPLLGFS</sequence>
<proteinExistence type="inferred from homology"/>
<organism evidence="5 6">
    <name type="scientific">Syphacia muris</name>
    <dbReference type="NCBI Taxonomy" id="451379"/>
    <lineage>
        <taxon>Eukaryota</taxon>
        <taxon>Metazoa</taxon>
        <taxon>Ecdysozoa</taxon>
        <taxon>Nematoda</taxon>
        <taxon>Chromadorea</taxon>
        <taxon>Rhabditida</taxon>
        <taxon>Spirurina</taxon>
        <taxon>Oxyuridomorpha</taxon>
        <taxon>Oxyuroidea</taxon>
        <taxon>Oxyuridae</taxon>
        <taxon>Syphacia</taxon>
    </lineage>
</organism>
<dbReference type="PANTHER" id="PTHR13471:SF0">
    <property type="entry name" value="NUCLEAR EXOSOME REGULATOR NRDE2"/>
    <property type="match status" value="1"/>
</dbReference>
<dbReference type="WBParaSite" id="SMUV_0000752801-mRNA-1">
    <property type="protein sequence ID" value="SMUV_0000752801-mRNA-1"/>
    <property type="gene ID" value="SMUV_0000752801"/>
</dbReference>
<feature type="region of interest" description="Disordered" evidence="4">
    <location>
        <begin position="85"/>
        <end position="119"/>
    </location>
</feature>
<feature type="compositionally biased region" description="Basic and acidic residues" evidence="4">
    <location>
        <begin position="101"/>
        <end position="117"/>
    </location>
</feature>
<dbReference type="Proteomes" id="UP000046393">
    <property type="component" value="Unplaced"/>
</dbReference>
<dbReference type="AlphaFoldDB" id="A0A158R5N0"/>
<dbReference type="InterPro" id="IPR013633">
    <property type="entry name" value="NRDE-2"/>
</dbReference>
<keyword evidence="3" id="KW-0539">Nucleus</keyword>
<feature type="compositionally biased region" description="Basic and acidic residues" evidence="4">
    <location>
        <begin position="9"/>
        <end position="22"/>
    </location>
</feature>
<comment type="subcellular location">
    <subcellularLocation>
        <location evidence="1">Nucleus</location>
    </subcellularLocation>
</comment>
<name>A0A158R5N0_9BILA</name>
<evidence type="ECO:0000256" key="3">
    <source>
        <dbReference type="ARBA" id="ARBA00023242"/>
    </source>
</evidence>
<evidence type="ECO:0000256" key="1">
    <source>
        <dbReference type="ARBA" id="ARBA00004123"/>
    </source>
</evidence>
<dbReference type="GO" id="GO:1902369">
    <property type="term" value="P:negative regulation of RNA catabolic process"/>
    <property type="evidence" value="ECO:0007669"/>
    <property type="project" value="TreeGrafter"/>
</dbReference>
<evidence type="ECO:0000313" key="6">
    <source>
        <dbReference type="WBParaSite" id="SMUV_0000752801-mRNA-1"/>
    </source>
</evidence>